<evidence type="ECO:0000313" key="2">
    <source>
        <dbReference type="Proteomes" id="UP000616769"/>
    </source>
</evidence>
<dbReference type="EMBL" id="JXLN01003345">
    <property type="protein sequence ID" value="KPM02956.1"/>
    <property type="molecule type" value="Genomic_DNA"/>
</dbReference>
<organism evidence="1 2">
    <name type="scientific">Sarcoptes scabiei</name>
    <name type="common">Itch mite</name>
    <name type="synonym">Acarus scabiei</name>
    <dbReference type="NCBI Taxonomy" id="52283"/>
    <lineage>
        <taxon>Eukaryota</taxon>
        <taxon>Metazoa</taxon>
        <taxon>Ecdysozoa</taxon>
        <taxon>Arthropoda</taxon>
        <taxon>Chelicerata</taxon>
        <taxon>Arachnida</taxon>
        <taxon>Acari</taxon>
        <taxon>Acariformes</taxon>
        <taxon>Sarcoptiformes</taxon>
        <taxon>Astigmata</taxon>
        <taxon>Psoroptidia</taxon>
        <taxon>Sarcoptoidea</taxon>
        <taxon>Sarcoptidae</taxon>
        <taxon>Sarcoptinae</taxon>
        <taxon>Sarcoptes</taxon>
    </lineage>
</organism>
<dbReference type="AlphaFoldDB" id="A0A131ZVY9"/>
<proteinExistence type="predicted"/>
<protein>
    <submittedName>
        <fullName evidence="1">Uncharacterized protein</fullName>
    </submittedName>
</protein>
<accession>A0A131ZVY9</accession>
<dbReference type="VEuPathDB" id="VectorBase:SSCA003585"/>
<name>A0A131ZVY9_SARSC</name>
<reference evidence="1 2" key="1">
    <citation type="journal article" date="2015" name="Parasit. Vectors">
        <title>Draft genome of the scabies mite.</title>
        <authorList>
            <person name="Rider S.D.Jr."/>
            <person name="Morgan M.S."/>
            <person name="Arlian L.G."/>
        </authorList>
    </citation>
    <scope>NUCLEOTIDE SEQUENCE [LARGE SCALE GENOMIC DNA]</scope>
    <source>
        <strain evidence="1">Arlian Lab</strain>
    </source>
</reference>
<gene>
    <name evidence="1" type="ORF">QR98_0013820</name>
</gene>
<comment type="caution">
    <text evidence="1">The sequence shown here is derived from an EMBL/GenBank/DDBJ whole genome shotgun (WGS) entry which is preliminary data.</text>
</comment>
<dbReference type="Proteomes" id="UP000616769">
    <property type="component" value="Unassembled WGS sequence"/>
</dbReference>
<sequence>MNGLSYERARKTVSLCLFVSREMFEKINFQYAISNNIQKLFSFRCCLTNEILWRNMYFVSIAVRKKTDPKRIRKKRREIDNDNGLIATNDCDFEQNLP</sequence>
<evidence type="ECO:0000313" key="1">
    <source>
        <dbReference type="EMBL" id="KPM02956.1"/>
    </source>
</evidence>